<dbReference type="InterPro" id="IPR006578">
    <property type="entry name" value="MADF-dom"/>
</dbReference>
<protein>
    <recommendedName>
        <fullName evidence="7">MADF domain-containing protein</fullName>
    </recommendedName>
</protein>
<evidence type="ECO:0008006" key="7">
    <source>
        <dbReference type="Google" id="ProtNLM"/>
    </source>
</evidence>
<dbReference type="Pfam" id="PF02944">
    <property type="entry name" value="BESS"/>
    <property type="match status" value="1"/>
</dbReference>
<evidence type="ECO:0000256" key="2">
    <source>
        <dbReference type="SAM" id="MobiDB-lite"/>
    </source>
</evidence>
<evidence type="ECO:0000313" key="5">
    <source>
        <dbReference type="EMBL" id="CAD7087400.1"/>
    </source>
</evidence>
<dbReference type="PROSITE" id="PS51029">
    <property type="entry name" value="MADF"/>
    <property type="match status" value="1"/>
</dbReference>
<evidence type="ECO:0000313" key="6">
    <source>
        <dbReference type="Proteomes" id="UP000594454"/>
    </source>
</evidence>
<dbReference type="InParanoid" id="A0A7R8UUP3"/>
<dbReference type="InterPro" id="IPR039353">
    <property type="entry name" value="TF_Adf1"/>
</dbReference>
<dbReference type="PANTHER" id="PTHR12243:SF67">
    <property type="entry name" value="COREPRESSOR OF PANGOLIN, ISOFORM A-RELATED"/>
    <property type="match status" value="1"/>
</dbReference>
<dbReference type="GO" id="GO:0003677">
    <property type="term" value="F:DNA binding"/>
    <property type="evidence" value="ECO:0007669"/>
    <property type="project" value="InterPro"/>
</dbReference>
<organism evidence="5 6">
    <name type="scientific">Hermetia illucens</name>
    <name type="common">Black soldier fly</name>
    <dbReference type="NCBI Taxonomy" id="343691"/>
    <lineage>
        <taxon>Eukaryota</taxon>
        <taxon>Metazoa</taxon>
        <taxon>Ecdysozoa</taxon>
        <taxon>Arthropoda</taxon>
        <taxon>Hexapoda</taxon>
        <taxon>Insecta</taxon>
        <taxon>Pterygota</taxon>
        <taxon>Neoptera</taxon>
        <taxon>Endopterygota</taxon>
        <taxon>Diptera</taxon>
        <taxon>Brachycera</taxon>
        <taxon>Stratiomyomorpha</taxon>
        <taxon>Stratiomyidae</taxon>
        <taxon>Hermetiinae</taxon>
        <taxon>Hermetia</taxon>
    </lineage>
</organism>
<sequence>MAKKSMNDDKLISLVQARNVIYDKTDRFYTSKTHVRNAWKEIAVEMNTTAMACQKRWRYLRDYFVRQLHTLPESKLADINSSTNNGKKKTLWFLYDRLKFLAPFSSTRRGRSKLENQDPSQEFQAPQSVALLSNSANSLSSNNSGQNSYELNYLQLLQYQQQLGDYLRSSDADADNALSDRSIQEMIVDVDQYDDEDEQEEQVEGEEDEEAVAGIQQTARSVANSLEDSTTPSLSTSNHIHKHCRSDGYNELLDLLRTQRHEMELDEHEHFFKSLLASVRKIDEDHIMSFRTEVMQIVTKYLYMNSSGNAVRAREEPSQIVVIETDQLHWRKNLRKYKV</sequence>
<dbReference type="SMART" id="SM00595">
    <property type="entry name" value="MADF"/>
    <property type="match status" value="1"/>
</dbReference>
<feature type="domain" description="BESS" evidence="4">
    <location>
        <begin position="265"/>
        <end position="304"/>
    </location>
</feature>
<dbReference type="GO" id="GO:0005667">
    <property type="term" value="C:transcription regulator complex"/>
    <property type="evidence" value="ECO:0007669"/>
    <property type="project" value="TreeGrafter"/>
</dbReference>
<dbReference type="GO" id="GO:0006357">
    <property type="term" value="P:regulation of transcription by RNA polymerase II"/>
    <property type="evidence" value="ECO:0007669"/>
    <property type="project" value="TreeGrafter"/>
</dbReference>
<evidence type="ECO:0000256" key="1">
    <source>
        <dbReference type="PROSITE-ProRule" id="PRU00371"/>
    </source>
</evidence>
<keyword evidence="1" id="KW-0539">Nucleus</keyword>
<dbReference type="GO" id="GO:0005634">
    <property type="term" value="C:nucleus"/>
    <property type="evidence" value="ECO:0007669"/>
    <property type="project" value="UniProtKB-SubCell"/>
</dbReference>
<dbReference type="Pfam" id="PF10545">
    <property type="entry name" value="MADF_DNA_bdg"/>
    <property type="match status" value="1"/>
</dbReference>
<dbReference type="Proteomes" id="UP000594454">
    <property type="component" value="Chromosome 4"/>
</dbReference>
<evidence type="ECO:0000259" key="4">
    <source>
        <dbReference type="PROSITE" id="PS51031"/>
    </source>
</evidence>
<comment type="subcellular location">
    <subcellularLocation>
        <location evidence="1">Nucleus</location>
    </subcellularLocation>
</comment>
<dbReference type="AlphaFoldDB" id="A0A7R8UUP3"/>
<accession>A0A7R8UUP3</accession>
<dbReference type="EMBL" id="LR899012">
    <property type="protein sequence ID" value="CAD7087400.1"/>
    <property type="molecule type" value="Genomic_DNA"/>
</dbReference>
<feature type="region of interest" description="Disordered" evidence="2">
    <location>
        <begin position="221"/>
        <end position="240"/>
    </location>
</feature>
<reference evidence="5 6" key="1">
    <citation type="submission" date="2020-11" db="EMBL/GenBank/DDBJ databases">
        <authorList>
            <person name="Wallbank WR R."/>
            <person name="Pardo Diaz C."/>
            <person name="Kozak K."/>
            <person name="Martin S."/>
            <person name="Jiggins C."/>
            <person name="Moest M."/>
            <person name="Warren A I."/>
            <person name="Generalovic N T."/>
            <person name="Byers J.R.P. K."/>
            <person name="Montejo-Kovacevich G."/>
            <person name="Yen C E."/>
        </authorList>
    </citation>
    <scope>NUCLEOTIDE SEQUENCE [LARGE SCALE GENOMIC DNA]</scope>
</reference>
<evidence type="ECO:0000259" key="3">
    <source>
        <dbReference type="PROSITE" id="PS51029"/>
    </source>
</evidence>
<feature type="compositionally biased region" description="Polar residues" evidence="2">
    <location>
        <begin position="221"/>
        <end position="238"/>
    </location>
</feature>
<dbReference type="InterPro" id="IPR004210">
    <property type="entry name" value="BESS_motif"/>
</dbReference>
<name>A0A7R8UUP3_HERIL</name>
<feature type="compositionally biased region" description="Acidic residues" evidence="2">
    <location>
        <begin position="192"/>
        <end position="211"/>
    </location>
</feature>
<proteinExistence type="predicted"/>
<gene>
    <name evidence="5" type="ORF">HERILL_LOCUS10110</name>
</gene>
<dbReference type="PANTHER" id="PTHR12243">
    <property type="entry name" value="MADF DOMAIN TRANSCRIPTION FACTOR"/>
    <property type="match status" value="1"/>
</dbReference>
<dbReference type="PROSITE" id="PS51031">
    <property type="entry name" value="BESS"/>
    <property type="match status" value="1"/>
</dbReference>
<feature type="domain" description="MADF" evidence="3">
    <location>
        <begin position="10"/>
        <end position="106"/>
    </location>
</feature>
<dbReference type="OrthoDB" id="5984255at2759"/>
<feature type="region of interest" description="Disordered" evidence="2">
    <location>
        <begin position="192"/>
        <end position="213"/>
    </location>
</feature>
<keyword evidence="6" id="KW-1185">Reference proteome</keyword>